<dbReference type="Gene3D" id="3.90.25.10">
    <property type="entry name" value="UDP-galactose 4-epimerase, domain 1"/>
    <property type="match status" value="1"/>
</dbReference>
<dbReference type="BioCyc" id="LINT1001599:G11K9-5241-MONOMER"/>
<organism evidence="2 3">
    <name type="scientific">Leptospira interrogans serovar Grippotyphosa str. LT2186</name>
    <dbReference type="NCBI Taxonomy" id="1001599"/>
    <lineage>
        <taxon>Bacteria</taxon>
        <taxon>Pseudomonadati</taxon>
        <taxon>Spirochaetota</taxon>
        <taxon>Spirochaetia</taxon>
        <taxon>Leptospirales</taxon>
        <taxon>Leptospiraceae</taxon>
        <taxon>Leptospira</taxon>
    </lineage>
</organism>
<name>M3H0Z2_LEPIR</name>
<dbReference type="EMBL" id="AFME02000075">
    <property type="protein sequence ID" value="EMG12638.1"/>
    <property type="molecule type" value="Genomic_DNA"/>
</dbReference>
<dbReference type="SUPFAM" id="SSF51735">
    <property type="entry name" value="NAD(P)-binding Rossmann-fold domains"/>
    <property type="match status" value="1"/>
</dbReference>
<reference evidence="2 3" key="1">
    <citation type="submission" date="2013-02" db="EMBL/GenBank/DDBJ databases">
        <authorList>
            <person name="Harkins D.M."/>
            <person name="Durkin A.S."/>
            <person name="Brinkac L.M."/>
            <person name="Haft D.H."/>
            <person name="Selengut J.D."/>
            <person name="Sanka R."/>
            <person name="DePew J."/>
            <person name="Purushe J."/>
            <person name="Tulsiani S.M."/>
            <person name="Graham G.C."/>
            <person name="Burns M.-A."/>
            <person name="Dohnt M.F."/>
            <person name="Smythe L.D."/>
            <person name="McKay D.B."/>
            <person name="Craig S.B."/>
            <person name="Vinetz J.M."/>
            <person name="Sutton G.G."/>
            <person name="Nierman W.C."/>
            <person name="Fouts D.E."/>
        </authorList>
    </citation>
    <scope>NUCLEOTIDE SEQUENCE [LARGE SCALE GENOMIC DNA]</scope>
    <source>
        <strain evidence="2 3">LT2186</strain>
    </source>
</reference>
<dbReference type="Pfam" id="PF04321">
    <property type="entry name" value="RmlD_sub_bind"/>
    <property type="match status" value="1"/>
</dbReference>
<dbReference type="InterPro" id="IPR036291">
    <property type="entry name" value="NAD(P)-bd_dom_sf"/>
</dbReference>
<evidence type="ECO:0000259" key="1">
    <source>
        <dbReference type="Pfam" id="PF04321"/>
    </source>
</evidence>
<accession>M3H0Z2</accession>
<comment type="caution">
    <text evidence="2">The sequence shown here is derived from an EMBL/GenBank/DDBJ whole genome shotgun (WGS) entry which is preliminary data.</text>
</comment>
<protein>
    <submittedName>
        <fullName evidence="2">RmlD substrate binding domain protein</fullName>
    </submittedName>
</protein>
<dbReference type="Proteomes" id="UP000011776">
    <property type="component" value="Unassembled WGS sequence"/>
</dbReference>
<evidence type="ECO:0000313" key="3">
    <source>
        <dbReference type="Proteomes" id="UP000011776"/>
    </source>
</evidence>
<dbReference type="AlphaFoldDB" id="M3H0Z2"/>
<gene>
    <name evidence="2" type="ORF">LEP1GSC151_0685</name>
</gene>
<sequence length="62" mass="7149">MIENLKPIYPIPTEGYPTPAPRPRYSILDLEETRKIFGVVPHWREDLTLCLKELAEVSGKKV</sequence>
<dbReference type="InterPro" id="IPR029903">
    <property type="entry name" value="RmlD-like-bd"/>
</dbReference>
<proteinExistence type="predicted"/>
<feature type="domain" description="RmlD-like substrate binding" evidence="1">
    <location>
        <begin position="6"/>
        <end position="54"/>
    </location>
</feature>
<evidence type="ECO:0000313" key="2">
    <source>
        <dbReference type="EMBL" id="EMG12638.1"/>
    </source>
</evidence>